<keyword evidence="13 14" id="KW-0539">Nucleus</keyword>
<dbReference type="InterPro" id="IPR035901">
    <property type="entry name" value="GIY-YIG_endonuc_sf"/>
</dbReference>
<dbReference type="GO" id="GO:0033557">
    <property type="term" value="C:Slx1-Slx4 complex"/>
    <property type="evidence" value="ECO:0007669"/>
    <property type="project" value="UniProtKB-UniRule"/>
</dbReference>
<comment type="caution">
    <text evidence="16">The sequence shown here is derived from an EMBL/GenBank/DDBJ whole genome shotgun (WGS) entry which is preliminary data.</text>
</comment>
<evidence type="ECO:0000256" key="5">
    <source>
        <dbReference type="ARBA" id="ARBA00022723"/>
    </source>
</evidence>
<dbReference type="Proteomes" id="UP000663829">
    <property type="component" value="Unassembled WGS sequence"/>
</dbReference>
<evidence type="ECO:0000256" key="9">
    <source>
        <dbReference type="ARBA" id="ARBA00022801"/>
    </source>
</evidence>
<dbReference type="HAMAP" id="MF_03100">
    <property type="entry name" value="Endonuc_su_Slx1"/>
    <property type="match status" value="1"/>
</dbReference>
<evidence type="ECO:0000256" key="13">
    <source>
        <dbReference type="ARBA" id="ARBA00023242"/>
    </source>
</evidence>
<accession>A0A814CAQ4</accession>
<comment type="caution">
    <text evidence="14">Lacks conserved residue(s) required for the propagation of feature annotation.</text>
</comment>
<dbReference type="InterPro" id="IPR013083">
    <property type="entry name" value="Znf_RING/FYVE/PHD"/>
</dbReference>
<evidence type="ECO:0000256" key="4">
    <source>
        <dbReference type="ARBA" id="ARBA00022722"/>
    </source>
</evidence>
<evidence type="ECO:0000256" key="6">
    <source>
        <dbReference type="ARBA" id="ARBA00022759"/>
    </source>
</evidence>
<evidence type="ECO:0000256" key="10">
    <source>
        <dbReference type="ARBA" id="ARBA00022833"/>
    </source>
</evidence>
<dbReference type="GO" id="GO:0017108">
    <property type="term" value="F:5'-flap endonuclease activity"/>
    <property type="evidence" value="ECO:0007669"/>
    <property type="project" value="InterPro"/>
</dbReference>
<dbReference type="PANTHER" id="PTHR22809:SF11">
    <property type="entry name" value="TRNA N(3)-METHYLCYTIDINE METHYLTRANSFERASE METTL2"/>
    <property type="match status" value="1"/>
</dbReference>
<name>A0A814CAQ4_9BILA</name>
<evidence type="ECO:0000256" key="2">
    <source>
        <dbReference type="ARBA" id="ARBA00022603"/>
    </source>
</evidence>
<evidence type="ECO:0000313" key="16">
    <source>
        <dbReference type="EMBL" id="CAF0941739.1"/>
    </source>
</evidence>
<dbReference type="InterPro" id="IPR013217">
    <property type="entry name" value="Methyltransf_12"/>
</dbReference>
<evidence type="ECO:0000313" key="18">
    <source>
        <dbReference type="Proteomes" id="UP000663829"/>
    </source>
</evidence>
<sequence>MTEKRPAFGNRFLSDANDVFSYNAWDNAIWTDEQNEEANDVVERQYKNKMSDEKSDRQWLFTEFSELLMKSHEQFSMLEVGCGVGNCVFPILRTNDKSKTNLFIYCCDYSSEAIDLLCKNDEYDSQRCKAFVCDLTDEQSNIKMPFEENSLDAILMIFVLSAIHPSKFEFVIRNLFKYLKPNGKLLFRDYGLYDLAQLRFKNDKCLEKNLYARQDGTLVYFFTQDELDSLFVKCGFIKEQNIIDRRLQVNRSTKQKMYQDHELENFYGCYLLQTLNPKCKGRTYIGFTVDPNRRFKQHNLGLHFGGAKKTSGKGPWEMVLIVHGFPNEISALRFEWAWQNPEQSVRLKYLALSNTKKFSLKFKLMILSEMLSIGPWTRLPLTVRWLQGDLMSQLPKSPPIHMPITYGPINVSKQTSSVPSRRKKKHDSDNNHQINTIVEYCSMCKKNMDVTSKLNCPKCLTSFHILCLSRHFLSNDTRQMLPIEGTCPQCLDILLWGEIIQYKWQIIGYSTKNKQKEGKQNKCSDIDDEH</sequence>
<dbReference type="InterPro" id="IPR027520">
    <property type="entry name" value="Slx1"/>
</dbReference>
<dbReference type="EMBL" id="CAJNOQ010002149">
    <property type="protein sequence ID" value="CAF0941739.1"/>
    <property type="molecule type" value="Genomic_DNA"/>
</dbReference>
<comment type="function">
    <text evidence="14">Catalytic subunit of a heterodimeric structure-specific endonuclease that resolves DNA secondary structures generated during DNA repair and recombination. Has endonuclease activity towards branched DNA substrates, introducing single-strand cuts in duplex DNA close to junctions with ss-DNA.</text>
</comment>
<dbReference type="GO" id="GO:0052735">
    <property type="term" value="F:tRNA (cytidine-3-)-methyltransferase activity"/>
    <property type="evidence" value="ECO:0007669"/>
    <property type="project" value="TreeGrafter"/>
</dbReference>
<keyword evidence="4 14" id="KW-0540">Nuclease</keyword>
<keyword evidence="3" id="KW-0808">Transferase</keyword>
<keyword evidence="10" id="KW-0862">Zinc</keyword>
<dbReference type="Pfam" id="PF21202">
    <property type="entry name" value="SLX1_C"/>
    <property type="match status" value="1"/>
</dbReference>
<dbReference type="Gene3D" id="3.40.1440.10">
    <property type="entry name" value="GIY-YIG endonuclease"/>
    <property type="match status" value="1"/>
</dbReference>
<dbReference type="EC" id="3.1.-.-" evidence="14"/>
<dbReference type="SUPFAM" id="SSF53335">
    <property type="entry name" value="S-adenosyl-L-methionine-dependent methyltransferases"/>
    <property type="match status" value="1"/>
</dbReference>
<organism evidence="16 18">
    <name type="scientific">Didymodactylos carnosus</name>
    <dbReference type="NCBI Taxonomy" id="1234261"/>
    <lineage>
        <taxon>Eukaryota</taxon>
        <taxon>Metazoa</taxon>
        <taxon>Spiralia</taxon>
        <taxon>Gnathifera</taxon>
        <taxon>Rotifera</taxon>
        <taxon>Eurotatoria</taxon>
        <taxon>Bdelloidea</taxon>
        <taxon>Philodinida</taxon>
        <taxon>Philodinidae</taxon>
        <taxon>Didymodactylos</taxon>
    </lineage>
</organism>
<evidence type="ECO:0000313" key="17">
    <source>
        <dbReference type="EMBL" id="CAF3718202.1"/>
    </source>
</evidence>
<dbReference type="Gene3D" id="3.30.40.10">
    <property type="entry name" value="Zinc/RING finger domain, C3HC4 (zinc finger)"/>
    <property type="match status" value="1"/>
</dbReference>
<dbReference type="CDD" id="cd10455">
    <property type="entry name" value="GIY-YIG_SLX1"/>
    <property type="match status" value="1"/>
</dbReference>
<dbReference type="InterPro" id="IPR029063">
    <property type="entry name" value="SAM-dependent_MTases_sf"/>
</dbReference>
<dbReference type="Pfam" id="PF08242">
    <property type="entry name" value="Methyltransf_12"/>
    <property type="match status" value="1"/>
</dbReference>
<keyword evidence="5" id="KW-0479">Metal-binding</keyword>
<comment type="similarity">
    <text evidence="14">Belongs to the SLX1 family.</text>
</comment>
<evidence type="ECO:0000256" key="14">
    <source>
        <dbReference type="HAMAP-Rule" id="MF_03100"/>
    </source>
</evidence>
<dbReference type="PROSITE" id="PS50164">
    <property type="entry name" value="GIY_YIG"/>
    <property type="match status" value="1"/>
</dbReference>
<keyword evidence="9 14" id="KW-0378">Hydrolase</keyword>
<protein>
    <recommendedName>
        <fullName evidence="14">Structure-specific endonuclease subunit SLX1 homolog</fullName>
        <ecNumber evidence="14">3.1.-.-</ecNumber>
    </recommendedName>
</protein>
<dbReference type="Gene3D" id="3.40.50.150">
    <property type="entry name" value="Vaccinia Virus protein VP39"/>
    <property type="match status" value="1"/>
</dbReference>
<comment type="subunit">
    <text evidence="14">Forms a heterodimer with a member of the SLX4 family.</text>
</comment>
<dbReference type="GO" id="GO:0032259">
    <property type="term" value="P:methylation"/>
    <property type="evidence" value="ECO:0007669"/>
    <property type="project" value="UniProtKB-KW"/>
</dbReference>
<feature type="domain" description="GIY-YIG" evidence="15">
    <location>
        <begin position="265"/>
        <end position="351"/>
    </location>
</feature>
<evidence type="ECO:0000256" key="3">
    <source>
        <dbReference type="ARBA" id="ARBA00022679"/>
    </source>
</evidence>
<gene>
    <name evidence="16" type="ORF">GPM918_LOCUS10748</name>
    <name evidence="17" type="ORF">SRO942_LOCUS10749</name>
</gene>
<dbReference type="CDD" id="cd02440">
    <property type="entry name" value="AdoMet_MTases"/>
    <property type="match status" value="1"/>
</dbReference>
<evidence type="ECO:0000256" key="8">
    <source>
        <dbReference type="ARBA" id="ARBA00022771"/>
    </source>
</evidence>
<dbReference type="FunFam" id="3.40.1440.10:FF:000008">
    <property type="entry name" value="Structure-specific endonuclease subunit SLX1 homolog"/>
    <property type="match status" value="1"/>
</dbReference>
<keyword evidence="6 14" id="KW-0255">Endonuclease</keyword>
<dbReference type="EMBL" id="CAJOBC010002149">
    <property type="protein sequence ID" value="CAF3718202.1"/>
    <property type="molecule type" value="Genomic_DNA"/>
</dbReference>
<comment type="similarity">
    <text evidence="1">Belongs to the methyltransferase superfamily. METL family.</text>
</comment>
<dbReference type="Proteomes" id="UP000681722">
    <property type="component" value="Unassembled WGS sequence"/>
</dbReference>
<dbReference type="GO" id="GO:0006281">
    <property type="term" value="P:DNA repair"/>
    <property type="evidence" value="ECO:0007669"/>
    <property type="project" value="UniProtKB-UniRule"/>
</dbReference>
<dbReference type="GO" id="GO:0008270">
    <property type="term" value="F:zinc ion binding"/>
    <property type="evidence" value="ECO:0007669"/>
    <property type="project" value="UniProtKB-KW"/>
</dbReference>
<dbReference type="InterPro" id="IPR026113">
    <property type="entry name" value="METTL2/6/8-like"/>
</dbReference>
<dbReference type="GO" id="GO:0006310">
    <property type="term" value="P:DNA recombination"/>
    <property type="evidence" value="ECO:0007669"/>
    <property type="project" value="UniProtKB-UniRule"/>
</dbReference>
<keyword evidence="12 14" id="KW-0234">DNA repair</keyword>
<dbReference type="OrthoDB" id="24645at2759"/>
<dbReference type="Pfam" id="PF01541">
    <property type="entry name" value="GIY-YIG"/>
    <property type="match status" value="1"/>
</dbReference>
<evidence type="ECO:0000256" key="12">
    <source>
        <dbReference type="ARBA" id="ARBA00023204"/>
    </source>
</evidence>
<evidence type="ECO:0000256" key="11">
    <source>
        <dbReference type="ARBA" id="ARBA00023172"/>
    </source>
</evidence>
<comment type="subcellular location">
    <subcellularLocation>
        <location evidence="14">Nucleus</location>
    </subcellularLocation>
</comment>
<keyword evidence="8" id="KW-0863">Zinc-finger</keyword>
<keyword evidence="2" id="KW-0489">Methyltransferase</keyword>
<proteinExistence type="inferred from homology"/>
<evidence type="ECO:0000259" key="15">
    <source>
        <dbReference type="PROSITE" id="PS50164"/>
    </source>
</evidence>
<comment type="cofactor">
    <cofactor evidence="14">
        <name>a divalent metal cation</name>
        <dbReference type="ChEBI" id="CHEBI:60240"/>
    </cofactor>
</comment>
<keyword evidence="18" id="KW-1185">Reference proteome</keyword>
<dbReference type="AlphaFoldDB" id="A0A814CAQ4"/>
<keyword evidence="11 14" id="KW-0233">DNA recombination</keyword>
<dbReference type="InterPro" id="IPR048749">
    <property type="entry name" value="SLX1_C"/>
</dbReference>
<dbReference type="PANTHER" id="PTHR22809">
    <property type="entry name" value="METHYLTRANSFERASE-RELATED"/>
    <property type="match status" value="1"/>
</dbReference>
<keyword evidence="7 14" id="KW-0227">DNA damage</keyword>
<evidence type="ECO:0000256" key="7">
    <source>
        <dbReference type="ARBA" id="ARBA00022763"/>
    </source>
</evidence>
<dbReference type="InterPro" id="IPR000305">
    <property type="entry name" value="GIY-YIG_endonuc"/>
</dbReference>
<evidence type="ECO:0000256" key="1">
    <source>
        <dbReference type="ARBA" id="ARBA00009725"/>
    </source>
</evidence>
<reference evidence="16" key="1">
    <citation type="submission" date="2021-02" db="EMBL/GenBank/DDBJ databases">
        <authorList>
            <person name="Nowell W R."/>
        </authorList>
    </citation>
    <scope>NUCLEOTIDE SEQUENCE</scope>
</reference>
<dbReference type="SUPFAM" id="SSF82771">
    <property type="entry name" value="GIY-YIG endonuclease"/>
    <property type="match status" value="1"/>
</dbReference>